<evidence type="ECO:0000313" key="1">
    <source>
        <dbReference type="EMBL" id="KAI4870569.1"/>
    </source>
</evidence>
<reference evidence="1 2" key="1">
    <citation type="journal article" date="2022" name="New Phytol.">
        <title>Ecological generalism drives hyperdiversity of secondary metabolite gene clusters in xylarialean endophytes.</title>
        <authorList>
            <person name="Franco M.E.E."/>
            <person name="Wisecaver J.H."/>
            <person name="Arnold A.E."/>
            <person name="Ju Y.M."/>
            <person name="Slot J.C."/>
            <person name="Ahrendt S."/>
            <person name="Moore L.P."/>
            <person name="Eastman K.E."/>
            <person name="Scott K."/>
            <person name="Konkel Z."/>
            <person name="Mondo S.J."/>
            <person name="Kuo A."/>
            <person name="Hayes R.D."/>
            <person name="Haridas S."/>
            <person name="Andreopoulos B."/>
            <person name="Riley R."/>
            <person name="LaButti K."/>
            <person name="Pangilinan J."/>
            <person name="Lipzen A."/>
            <person name="Amirebrahimi M."/>
            <person name="Yan J."/>
            <person name="Adam C."/>
            <person name="Keymanesh K."/>
            <person name="Ng V."/>
            <person name="Louie K."/>
            <person name="Northen T."/>
            <person name="Drula E."/>
            <person name="Henrissat B."/>
            <person name="Hsieh H.M."/>
            <person name="Youens-Clark K."/>
            <person name="Lutzoni F."/>
            <person name="Miadlikowska J."/>
            <person name="Eastwood D.C."/>
            <person name="Hamelin R.C."/>
            <person name="Grigoriev I.V."/>
            <person name="U'Ren J.M."/>
        </authorList>
    </citation>
    <scope>NUCLEOTIDE SEQUENCE [LARGE SCALE GENOMIC DNA]</scope>
    <source>
        <strain evidence="1 2">CBS 119005</strain>
    </source>
</reference>
<accession>A0ACB9ZHB7</accession>
<dbReference type="Proteomes" id="UP001497700">
    <property type="component" value="Unassembled WGS sequence"/>
</dbReference>
<protein>
    <submittedName>
        <fullName evidence="1">Uncharacterized protein</fullName>
    </submittedName>
</protein>
<comment type="caution">
    <text evidence="1">The sequence shown here is derived from an EMBL/GenBank/DDBJ whole genome shotgun (WGS) entry which is preliminary data.</text>
</comment>
<sequence>MSVTISSGNSQVSKTTNDASLCLFTSPNGYFITNYDMLTTSFPTKARIREIFAHLVAGDAPSFYAHVADDVDWTVMGTHALSGHYPNKATFMSQSLARISGVFDGPIKLHIRSIIGGEVEEWAVVELAAEARCKNGMAYDNTYSWSTRWKDGMIVEVRAYLDGLLLNRALSENENKI</sequence>
<evidence type="ECO:0000313" key="2">
    <source>
        <dbReference type="Proteomes" id="UP001497700"/>
    </source>
</evidence>
<dbReference type="EMBL" id="MU393423">
    <property type="protein sequence ID" value="KAI4870569.1"/>
    <property type="molecule type" value="Genomic_DNA"/>
</dbReference>
<organism evidence="1 2">
    <name type="scientific">Hypoxylon rubiginosum</name>
    <dbReference type="NCBI Taxonomy" id="110542"/>
    <lineage>
        <taxon>Eukaryota</taxon>
        <taxon>Fungi</taxon>
        <taxon>Dikarya</taxon>
        <taxon>Ascomycota</taxon>
        <taxon>Pezizomycotina</taxon>
        <taxon>Sordariomycetes</taxon>
        <taxon>Xylariomycetidae</taxon>
        <taxon>Xylariales</taxon>
        <taxon>Hypoxylaceae</taxon>
        <taxon>Hypoxylon</taxon>
    </lineage>
</organism>
<proteinExistence type="predicted"/>
<name>A0ACB9ZHB7_9PEZI</name>
<gene>
    <name evidence="1" type="ORF">F4820DRAFT_217945</name>
</gene>
<keyword evidence="2" id="KW-1185">Reference proteome</keyword>